<feature type="compositionally biased region" description="Basic residues" evidence="1">
    <location>
        <begin position="36"/>
        <end position="46"/>
    </location>
</feature>
<sequence length="430" mass="44242">MAAGSDLLDDFFNTDVDDKVVSELVGSLESQLAAAAHHHHHHHHSQQPHPGPPEVRNQALANHVASPGVGAAASAGVQPEPKIGISPGMPKTGASVPGVQGSVINNSRPQTAAQQPDDVQSAGSEAPGPLSQAKAGVLGTIATALPNHGSGNAKTTALQTINGNNVVLNSHGPGGHAPAFQGNSNPVPGVNLVNNGPASVAKGGINAGANTVIQTSYLATTNVSASVISSSSSTPTPGAAAQPTGMAGVPTTVALGKQSTPAPEPQREDKNRTLSDEDRPRTGPQHPSDQNRTGTAPGGLDRTWLLVAIQQEADCGFDFMPPILRMGPGPDPNVVDNLTCWGTEYPRMGDIRGVLEMVGNALRAMTSDDVAVSRDRDVIGSCRKALLGMLAAGIIASIDHVWGKKSETYPFDRSHSSKLPIEVYGSMINH</sequence>
<dbReference type="Proteomes" id="UP001176940">
    <property type="component" value="Unassembled WGS sequence"/>
</dbReference>
<reference evidence="2" key="1">
    <citation type="submission" date="2023-07" db="EMBL/GenBank/DDBJ databases">
        <authorList>
            <person name="Stuckert A."/>
        </authorList>
    </citation>
    <scope>NUCLEOTIDE SEQUENCE</scope>
</reference>
<evidence type="ECO:0000256" key="1">
    <source>
        <dbReference type="SAM" id="MobiDB-lite"/>
    </source>
</evidence>
<feature type="region of interest" description="Disordered" evidence="1">
    <location>
        <begin position="68"/>
        <end position="132"/>
    </location>
</feature>
<feature type="compositionally biased region" description="Low complexity" evidence="1">
    <location>
        <begin position="68"/>
        <end position="77"/>
    </location>
</feature>
<name>A0ABN9KT23_9NEOB</name>
<feature type="compositionally biased region" description="Basic and acidic residues" evidence="1">
    <location>
        <begin position="265"/>
        <end position="281"/>
    </location>
</feature>
<keyword evidence="3" id="KW-1185">Reference proteome</keyword>
<organism evidence="2 3">
    <name type="scientific">Ranitomeya imitator</name>
    <name type="common">mimic poison frog</name>
    <dbReference type="NCBI Taxonomy" id="111125"/>
    <lineage>
        <taxon>Eukaryota</taxon>
        <taxon>Metazoa</taxon>
        <taxon>Chordata</taxon>
        <taxon>Craniata</taxon>
        <taxon>Vertebrata</taxon>
        <taxon>Euteleostomi</taxon>
        <taxon>Amphibia</taxon>
        <taxon>Batrachia</taxon>
        <taxon>Anura</taxon>
        <taxon>Neobatrachia</taxon>
        <taxon>Hyloidea</taxon>
        <taxon>Dendrobatidae</taxon>
        <taxon>Dendrobatinae</taxon>
        <taxon>Ranitomeya</taxon>
    </lineage>
</organism>
<feature type="compositionally biased region" description="Polar residues" evidence="1">
    <location>
        <begin position="285"/>
        <end position="294"/>
    </location>
</feature>
<evidence type="ECO:0000313" key="2">
    <source>
        <dbReference type="EMBL" id="CAJ0917426.1"/>
    </source>
</evidence>
<evidence type="ECO:0000313" key="3">
    <source>
        <dbReference type="Proteomes" id="UP001176940"/>
    </source>
</evidence>
<feature type="compositionally biased region" description="Polar residues" evidence="1">
    <location>
        <begin position="102"/>
        <end position="123"/>
    </location>
</feature>
<accession>A0ABN9KT23</accession>
<feature type="compositionally biased region" description="Low complexity" evidence="1">
    <location>
        <begin position="228"/>
        <end position="244"/>
    </location>
</feature>
<gene>
    <name evidence="2" type="ORF">RIMI_LOCUS511573</name>
</gene>
<feature type="region of interest" description="Disordered" evidence="1">
    <location>
        <begin position="32"/>
        <end position="56"/>
    </location>
</feature>
<proteinExistence type="predicted"/>
<dbReference type="EMBL" id="CAUEEQ010000614">
    <property type="protein sequence ID" value="CAJ0917426.1"/>
    <property type="molecule type" value="Genomic_DNA"/>
</dbReference>
<comment type="caution">
    <text evidence="2">The sequence shown here is derived from an EMBL/GenBank/DDBJ whole genome shotgun (WGS) entry which is preliminary data.</text>
</comment>
<protein>
    <submittedName>
        <fullName evidence="2">Uncharacterized protein</fullName>
    </submittedName>
</protein>
<feature type="region of interest" description="Disordered" evidence="1">
    <location>
        <begin position="228"/>
        <end position="299"/>
    </location>
</feature>